<evidence type="ECO:0000256" key="4">
    <source>
        <dbReference type="PROSITE-ProRule" id="PRU00335"/>
    </source>
</evidence>
<dbReference type="SUPFAM" id="SSF46689">
    <property type="entry name" value="Homeodomain-like"/>
    <property type="match status" value="1"/>
</dbReference>
<evidence type="ECO:0000259" key="5">
    <source>
        <dbReference type="PROSITE" id="PS50977"/>
    </source>
</evidence>
<feature type="domain" description="HTH tetR-type" evidence="5">
    <location>
        <begin position="14"/>
        <end position="74"/>
    </location>
</feature>
<gene>
    <name evidence="6" type="ORF">C5746_18445</name>
</gene>
<sequence length="207" mass="22912">MSSSHVDGRTLRFQHRRPELLAAATEYVLENGVSGLSLRPVAQALGVTHATLLRHFSSKDALLLAIAEKVRTDLAAWLMSDVELREAHSTAELVRALWRRLCEPQEQRQFLLLFEFVGHHGGISGEDEKLSRSIVHDWIEIIANRLATDGWPPEDASALSTLVLAQVRGLQLDLLVSGDRARADRAIDFAVRLLDRSTRAGGAEDHG</sequence>
<dbReference type="KEGG" id="sata:C5746_18445"/>
<dbReference type="Gene3D" id="1.10.357.10">
    <property type="entry name" value="Tetracycline Repressor, domain 2"/>
    <property type="match status" value="1"/>
</dbReference>
<dbReference type="InterPro" id="IPR050109">
    <property type="entry name" value="HTH-type_TetR-like_transc_reg"/>
</dbReference>
<name>A0A2Z5JE04_STRAR</name>
<reference evidence="6 7" key="1">
    <citation type="journal article" date="2018" name="Front. Microbiol.">
        <title>Genome Sequencing of Streptomyces atratus SCSIOZH16 and Activation Production of Nocardamine via Metabolic Engineering.</title>
        <authorList>
            <person name="Li Y."/>
            <person name="Zhang C."/>
            <person name="Liu C."/>
            <person name="Ju J."/>
            <person name="Ma J."/>
        </authorList>
    </citation>
    <scope>NUCLEOTIDE SEQUENCE [LARGE SCALE GENOMIC DNA]</scope>
    <source>
        <strain evidence="6 7">SCSIO_ZH16</strain>
    </source>
</reference>
<evidence type="ECO:0000256" key="3">
    <source>
        <dbReference type="ARBA" id="ARBA00023163"/>
    </source>
</evidence>
<dbReference type="GeneID" id="95520434"/>
<dbReference type="GO" id="GO:0000976">
    <property type="term" value="F:transcription cis-regulatory region binding"/>
    <property type="evidence" value="ECO:0007669"/>
    <property type="project" value="TreeGrafter"/>
</dbReference>
<dbReference type="Proteomes" id="UP000252698">
    <property type="component" value="Chromosome"/>
</dbReference>
<dbReference type="InterPro" id="IPR036271">
    <property type="entry name" value="Tet_transcr_reg_TetR-rel_C_sf"/>
</dbReference>
<dbReference type="GO" id="GO:0003700">
    <property type="term" value="F:DNA-binding transcription factor activity"/>
    <property type="evidence" value="ECO:0007669"/>
    <property type="project" value="TreeGrafter"/>
</dbReference>
<dbReference type="PANTHER" id="PTHR30055">
    <property type="entry name" value="HTH-TYPE TRANSCRIPTIONAL REGULATOR RUTR"/>
    <property type="match status" value="1"/>
</dbReference>
<accession>A0A2Z5JE04</accession>
<evidence type="ECO:0000313" key="7">
    <source>
        <dbReference type="Proteomes" id="UP000252698"/>
    </source>
</evidence>
<dbReference type="InterPro" id="IPR001647">
    <property type="entry name" value="HTH_TetR"/>
</dbReference>
<dbReference type="PANTHER" id="PTHR30055:SF234">
    <property type="entry name" value="HTH-TYPE TRANSCRIPTIONAL REGULATOR BETI"/>
    <property type="match status" value="1"/>
</dbReference>
<dbReference type="EMBL" id="CP027306">
    <property type="protein sequence ID" value="AXE78577.1"/>
    <property type="molecule type" value="Genomic_DNA"/>
</dbReference>
<dbReference type="PROSITE" id="PS50977">
    <property type="entry name" value="HTH_TETR_2"/>
    <property type="match status" value="1"/>
</dbReference>
<organism evidence="6 7">
    <name type="scientific">Streptomyces atratus</name>
    <dbReference type="NCBI Taxonomy" id="1893"/>
    <lineage>
        <taxon>Bacteria</taxon>
        <taxon>Bacillati</taxon>
        <taxon>Actinomycetota</taxon>
        <taxon>Actinomycetes</taxon>
        <taxon>Kitasatosporales</taxon>
        <taxon>Streptomycetaceae</taxon>
        <taxon>Streptomyces</taxon>
    </lineage>
</organism>
<dbReference type="InterPro" id="IPR009057">
    <property type="entry name" value="Homeodomain-like_sf"/>
</dbReference>
<evidence type="ECO:0000313" key="6">
    <source>
        <dbReference type="EMBL" id="AXE78577.1"/>
    </source>
</evidence>
<protein>
    <submittedName>
        <fullName evidence="6">TetR/AcrR family transcriptional regulator</fullName>
    </submittedName>
</protein>
<dbReference type="AlphaFoldDB" id="A0A2Z5JE04"/>
<evidence type="ECO:0000256" key="1">
    <source>
        <dbReference type="ARBA" id="ARBA00023015"/>
    </source>
</evidence>
<keyword evidence="3" id="KW-0804">Transcription</keyword>
<proteinExistence type="predicted"/>
<dbReference type="RefSeq" id="WP_114245158.1">
    <property type="nucleotide sequence ID" value="NZ_CP027306.1"/>
</dbReference>
<feature type="DNA-binding region" description="H-T-H motif" evidence="4">
    <location>
        <begin position="37"/>
        <end position="56"/>
    </location>
</feature>
<dbReference type="Pfam" id="PF00440">
    <property type="entry name" value="TetR_N"/>
    <property type="match status" value="1"/>
</dbReference>
<keyword evidence="2 4" id="KW-0238">DNA-binding</keyword>
<keyword evidence="1" id="KW-0805">Transcription regulation</keyword>
<dbReference type="SUPFAM" id="SSF48498">
    <property type="entry name" value="Tetracyclin repressor-like, C-terminal domain"/>
    <property type="match status" value="1"/>
</dbReference>
<evidence type="ECO:0000256" key="2">
    <source>
        <dbReference type="ARBA" id="ARBA00023125"/>
    </source>
</evidence>
<dbReference type="PRINTS" id="PR00455">
    <property type="entry name" value="HTHTETR"/>
</dbReference>